<evidence type="ECO:0000256" key="2">
    <source>
        <dbReference type="SAM" id="Coils"/>
    </source>
</evidence>
<evidence type="ECO:0000313" key="5">
    <source>
        <dbReference type="Proteomes" id="UP000018936"/>
    </source>
</evidence>
<organism evidence="4 5">
    <name type="scientific">Ophiophagus hannah</name>
    <name type="common">King cobra</name>
    <name type="synonym">Naja hannah</name>
    <dbReference type="NCBI Taxonomy" id="8665"/>
    <lineage>
        <taxon>Eukaryota</taxon>
        <taxon>Metazoa</taxon>
        <taxon>Chordata</taxon>
        <taxon>Craniata</taxon>
        <taxon>Vertebrata</taxon>
        <taxon>Euteleostomi</taxon>
        <taxon>Lepidosauria</taxon>
        <taxon>Squamata</taxon>
        <taxon>Bifurcata</taxon>
        <taxon>Unidentata</taxon>
        <taxon>Episquamata</taxon>
        <taxon>Toxicofera</taxon>
        <taxon>Serpentes</taxon>
        <taxon>Colubroidea</taxon>
        <taxon>Elapidae</taxon>
        <taxon>Elapinae</taxon>
        <taxon>Ophiophagus</taxon>
    </lineage>
</organism>
<dbReference type="Pfam" id="PF05461">
    <property type="entry name" value="ApoL"/>
    <property type="match status" value="1"/>
</dbReference>
<dbReference type="GO" id="GO:0008289">
    <property type="term" value="F:lipid binding"/>
    <property type="evidence" value="ECO:0007669"/>
    <property type="project" value="InterPro"/>
</dbReference>
<keyword evidence="3" id="KW-0472">Membrane</keyword>
<dbReference type="GO" id="GO:0006869">
    <property type="term" value="P:lipid transport"/>
    <property type="evidence" value="ECO:0007669"/>
    <property type="project" value="InterPro"/>
</dbReference>
<feature type="transmembrane region" description="Helical" evidence="3">
    <location>
        <begin position="101"/>
        <end position="123"/>
    </location>
</feature>
<keyword evidence="3" id="KW-1133">Transmembrane helix</keyword>
<proteinExistence type="inferred from homology"/>
<accession>V8PEW0</accession>
<evidence type="ECO:0000256" key="1">
    <source>
        <dbReference type="ARBA" id="ARBA00010090"/>
    </source>
</evidence>
<evidence type="ECO:0000313" key="4">
    <source>
        <dbReference type="EMBL" id="ETE72528.1"/>
    </source>
</evidence>
<dbReference type="InterPro" id="IPR008405">
    <property type="entry name" value="ApoL"/>
</dbReference>
<keyword evidence="4" id="KW-0449">Lipoprotein</keyword>
<dbReference type="GO" id="GO:0042157">
    <property type="term" value="P:lipoprotein metabolic process"/>
    <property type="evidence" value="ECO:0007669"/>
    <property type="project" value="InterPro"/>
</dbReference>
<feature type="transmembrane region" description="Helical" evidence="3">
    <location>
        <begin position="129"/>
        <end position="152"/>
    </location>
</feature>
<sequence>MVLLTMASEENQVYAELENDGILEVTEILVDKPNCEQQLSLQNIIELARKERKIPWEETTRDDFVKGFPTQKKEIEKCFSCLQEVANHIDKIHKGCTTASLVSCSTSATSGILTILGLTLAPITAGGSLILTATGIGLGAGATAIGLSAALYENIINSKERKRAEGLVNACEKSLRKSVQPLRICSSIELTPNNRMMGKNVRHLVSNISGQVPDMEMVAKRIKINAKAWKTAQTHLKTLAKQAANAGRSSWSRFKNSKDITKAFSGPTLVMTKGARMLNAISAGVFLLVDAYGLVQDAKHLMKGGKAELASEIRKKATLFEEELQNLSKLYNELKDLE</sequence>
<dbReference type="OrthoDB" id="6363454at2759"/>
<comment type="similarity">
    <text evidence="1">Belongs to the apolipoprotein L family.</text>
</comment>
<keyword evidence="3" id="KW-0812">Transmembrane</keyword>
<dbReference type="PANTHER" id="PTHR14096:SF27">
    <property type="entry name" value="APOLIPOPROTEIN L2"/>
    <property type="match status" value="1"/>
</dbReference>
<reference evidence="4 5" key="1">
    <citation type="journal article" date="2013" name="Proc. Natl. Acad. Sci. U.S.A.">
        <title>The king cobra genome reveals dynamic gene evolution and adaptation in the snake venom system.</title>
        <authorList>
            <person name="Vonk F.J."/>
            <person name="Casewell N.R."/>
            <person name="Henkel C.V."/>
            <person name="Heimberg A.M."/>
            <person name="Jansen H.J."/>
            <person name="McCleary R.J."/>
            <person name="Kerkkamp H.M."/>
            <person name="Vos R.A."/>
            <person name="Guerreiro I."/>
            <person name="Calvete J.J."/>
            <person name="Wuster W."/>
            <person name="Woods A.E."/>
            <person name="Logan J.M."/>
            <person name="Harrison R.A."/>
            <person name="Castoe T.A."/>
            <person name="de Koning A.P."/>
            <person name="Pollock D.D."/>
            <person name="Yandell M."/>
            <person name="Calderon D."/>
            <person name="Renjifo C."/>
            <person name="Currier R.B."/>
            <person name="Salgado D."/>
            <person name="Pla D."/>
            <person name="Sanz L."/>
            <person name="Hyder A.S."/>
            <person name="Ribeiro J.M."/>
            <person name="Arntzen J.W."/>
            <person name="van den Thillart G.E."/>
            <person name="Boetzer M."/>
            <person name="Pirovano W."/>
            <person name="Dirks R.P."/>
            <person name="Spaink H.P."/>
            <person name="Duboule D."/>
            <person name="McGlinn E."/>
            <person name="Kini R.M."/>
            <person name="Richardson M.K."/>
        </authorList>
    </citation>
    <scope>NUCLEOTIDE SEQUENCE</scope>
    <source>
        <tissue evidence="4">Blood</tissue>
    </source>
</reference>
<dbReference type="GO" id="GO:0005576">
    <property type="term" value="C:extracellular region"/>
    <property type="evidence" value="ECO:0007669"/>
    <property type="project" value="InterPro"/>
</dbReference>
<protein>
    <submittedName>
        <fullName evidence="4">Apolipoprotein L3</fullName>
    </submittedName>
</protein>
<comment type="caution">
    <text evidence="4">The sequence shown here is derived from an EMBL/GenBank/DDBJ whole genome shotgun (WGS) entry which is preliminary data.</text>
</comment>
<dbReference type="EMBL" id="AZIM01000211">
    <property type="protein sequence ID" value="ETE72528.1"/>
    <property type="molecule type" value="Genomic_DNA"/>
</dbReference>
<name>V8PEW0_OPHHA</name>
<evidence type="ECO:0000256" key="3">
    <source>
        <dbReference type="SAM" id="Phobius"/>
    </source>
</evidence>
<dbReference type="AlphaFoldDB" id="V8PEW0"/>
<keyword evidence="2" id="KW-0175">Coiled coil</keyword>
<feature type="non-terminal residue" evidence="4">
    <location>
        <position position="1"/>
    </location>
</feature>
<gene>
    <name evidence="4" type="primary">APOL3</name>
    <name evidence="4" type="ORF">L345_01638</name>
</gene>
<keyword evidence="5" id="KW-1185">Reference proteome</keyword>
<dbReference type="Proteomes" id="UP000018936">
    <property type="component" value="Unassembled WGS sequence"/>
</dbReference>
<feature type="coiled-coil region" evidence="2">
    <location>
        <begin position="310"/>
        <end position="337"/>
    </location>
</feature>
<dbReference type="PANTHER" id="PTHR14096">
    <property type="entry name" value="APOLIPOPROTEIN L"/>
    <property type="match status" value="1"/>
</dbReference>
<dbReference type="GO" id="GO:0016020">
    <property type="term" value="C:membrane"/>
    <property type="evidence" value="ECO:0007669"/>
    <property type="project" value="TreeGrafter"/>
</dbReference>